<dbReference type="GO" id="GO:0061343">
    <property type="term" value="P:cell adhesion involved in heart morphogenesis"/>
    <property type="evidence" value="ECO:0007669"/>
    <property type="project" value="TreeGrafter"/>
</dbReference>
<evidence type="ECO:0000313" key="1">
    <source>
        <dbReference type="EMBL" id="KFV46068.1"/>
    </source>
</evidence>
<keyword evidence="2" id="KW-1185">Reference proteome</keyword>
<feature type="non-terminal residue" evidence="1">
    <location>
        <position position="108"/>
    </location>
</feature>
<feature type="non-terminal residue" evidence="1">
    <location>
        <position position="1"/>
    </location>
</feature>
<dbReference type="PANTHER" id="PTHR33395:SF22">
    <property type="entry name" value="REVERSE TRANSCRIPTASE DOMAIN-CONTAINING PROTEIN"/>
    <property type="match status" value="1"/>
</dbReference>
<organism evidence="1 2">
    <name type="scientific">Tyto alba</name>
    <name type="common">Barn owl</name>
    <dbReference type="NCBI Taxonomy" id="56313"/>
    <lineage>
        <taxon>Eukaryota</taxon>
        <taxon>Metazoa</taxon>
        <taxon>Chordata</taxon>
        <taxon>Craniata</taxon>
        <taxon>Vertebrata</taxon>
        <taxon>Euteleostomi</taxon>
        <taxon>Archelosauria</taxon>
        <taxon>Archosauria</taxon>
        <taxon>Dinosauria</taxon>
        <taxon>Saurischia</taxon>
        <taxon>Theropoda</taxon>
        <taxon>Coelurosauria</taxon>
        <taxon>Aves</taxon>
        <taxon>Neognathae</taxon>
        <taxon>Neoaves</taxon>
        <taxon>Telluraves</taxon>
        <taxon>Strigiformes</taxon>
        <taxon>Tytonidae</taxon>
        <taxon>Tyto</taxon>
    </lineage>
</organism>
<accession>A0A093EQ03</accession>
<dbReference type="AlphaFoldDB" id="A0A093EQ03"/>
<dbReference type="GO" id="GO:0007508">
    <property type="term" value="P:larval heart development"/>
    <property type="evidence" value="ECO:0007669"/>
    <property type="project" value="TreeGrafter"/>
</dbReference>
<reference evidence="1 2" key="1">
    <citation type="submission" date="2014-04" db="EMBL/GenBank/DDBJ databases">
        <title>Genome evolution of avian class.</title>
        <authorList>
            <person name="Zhang G."/>
            <person name="Li C."/>
        </authorList>
    </citation>
    <scope>NUCLEOTIDE SEQUENCE [LARGE SCALE GENOMIC DNA]</scope>
    <source>
        <strain evidence="1">BGI_N341</strain>
    </source>
</reference>
<evidence type="ECO:0008006" key="3">
    <source>
        <dbReference type="Google" id="ProtNLM"/>
    </source>
</evidence>
<dbReference type="Proteomes" id="UP000054190">
    <property type="component" value="Unassembled WGS sequence"/>
</dbReference>
<name>A0A093EQ03_TYTAL</name>
<dbReference type="EMBL" id="KK376208">
    <property type="protein sequence ID" value="KFV46068.1"/>
    <property type="molecule type" value="Genomic_DNA"/>
</dbReference>
<sequence length="108" mass="12548">VEEHQVRDHLRNLKMHKSMEPDEMHPWVLRQLVDEVSKPLTIISEKLWQSGELPADWKRGNIIPVFKKGNKADPGNYSPVSLTSMPSKVVEKILLEIMLKHMENKEVI</sequence>
<dbReference type="GO" id="GO:0031012">
    <property type="term" value="C:extracellular matrix"/>
    <property type="evidence" value="ECO:0007669"/>
    <property type="project" value="TreeGrafter"/>
</dbReference>
<gene>
    <name evidence="1" type="ORF">N341_00647</name>
</gene>
<protein>
    <recommendedName>
        <fullName evidence="3">RNA-directed DNA polymerase from mobile element jockey</fullName>
    </recommendedName>
</protein>
<proteinExistence type="predicted"/>
<evidence type="ECO:0000313" key="2">
    <source>
        <dbReference type="Proteomes" id="UP000054190"/>
    </source>
</evidence>
<dbReference type="PANTHER" id="PTHR33395">
    <property type="entry name" value="TRANSCRIPTASE, PUTATIVE-RELATED-RELATED"/>
    <property type="match status" value="1"/>
</dbReference>